<dbReference type="GO" id="GO:0019277">
    <property type="term" value="P:UDP-N-acetylgalactosamine biosynthetic process"/>
    <property type="evidence" value="ECO:0007669"/>
    <property type="project" value="InterPro"/>
</dbReference>
<evidence type="ECO:0000256" key="5">
    <source>
        <dbReference type="ARBA" id="ARBA00022679"/>
    </source>
</evidence>
<feature type="binding site" evidence="12">
    <location>
        <begin position="122"/>
        <end position="126"/>
    </location>
    <ligand>
        <name>UDP-N-acetyl-alpha-D-glucosamine</name>
        <dbReference type="ChEBI" id="CHEBI:57705"/>
    </ligand>
</feature>
<dbReference type="CDD" id="cd01555">
    <property type="entry name" value="UdpNAET"/>
    <property type="match status" value="1"/>
</dbReference>
<keyword evidence="5 12" id="KW-0808">Transferase</keyword>
<dbReference type="GO" id="GO:0009252">
    <property type="term" value="P:peptidoglycan biosynthetic process"/>
    <property type="evidence" value="ECO:0007669"/>
    <property type="project" value="UniProtKB-UniRule"/>
</dbReference>
<dbReference type="InterPro" id="IPR036968">
    <property type="entry name" value="Enolpyruvate_Tfrase_sf"/>
</dbReference>
<dbReference type="NCBIfam" id="NF006873">
    <property type="entry name" value="PRK09369.1"/>
    <property type="match status" value="1"/>
</dbReference>
<dbReference type="EMBL" id="PHFL01000071">
    <property type="protein sequence ID" value="RFM23017.1"/>
    <property type="molecule type" value="Genomic_DNA"/>
</dbReference>
<dbReference type="PANTHER" id="PTHR43783">
    <property type="entry name" value="UDP-N-ACETYLGLUCOSAMINE 1-CARBOXYVINYLTRANSFERASE"/>
    <property type="match status" value="1"/>
</dbReference>
<keyword evidence="3 12" id="KW-0963">Cytoplasm</keyword>
<comment type="pathway">
    <text evidence="2 12">Cell wall biogenesis; peptidoglycan biosynthesis.</text>
</comment>
<evidence type="ECO:0000259" key="13">
    <source>
        <dbReference type="Pfam" id="PF00275"/>
    </source>
</evidence>
<evidence type="ECO:0000313" key="14">
    <source>
        <dbReference type="EMBL" id="RFM23017.1"/>
    </source>
</evidence>
<dbReference type="HAMAP" id="MF_00111">
    <property type="entry name" value="MurA"/>
    <property type="match status" value="1"/>
</dbReference>
<evidence type="ECO:0000256" key="4">
    <source>
        <dbReference type="ARBA" id="ARBA00022618"/>
    </source>
</evidence>
<dbReference type="UniPathway" id="UPA00219"/>
<dbReference type="GO" id="GO:0071555">
    <property type="term" value="P:cell wall organization"/>
    <property type="evidence" value="ECO:0007669"/>
    <property type="project" value="UniProtKB-KW"/>
</dbReference>
<dbReference type="FunFam" id="3.65.10.10:FF:000001">
    <property type="entry name" value="UDP-N-acetylglucosamine 1-carboxyvinyltransferase"/>
    <property type="match status" value="1"/>
</dbReference>
<protein>
    <recommendedName>
        <fullName evidence="12">UDP-N-acetylglucosamine 1-carboxyvinyltransferase</fullName>
        <ecNumber evidence="12">2.5.1.7</ecNumber>
    </recommendedName>
    <alternativeName>
        <fullName evidence="12">Enoylpyruvate transferase</fullName>
    </alternativeName>
    <alternativeName>
        <fullName evidence="12">UDP-N-acetylglucosamine enolpyruvyl transferase</fullName>
        <shortName evidence="12">EPT</shortName>
    </alternativeName>
</protein>
<feature type="binding site" evidence="12">
    <location>
        <position position="93"/>
    </location>
    <ligand>
        <name>UDP-N-acetyl-alpha-D-glucosamine</name>
        <dbReference type="ChEBI" id="CHEBI:57705"/>
    </ligand>
</feature>
<keyword evidence="7 12" id="KW-0573">Peptidoglycan synthesis</keyword>
<dbReference type="SUPFAM" id="SSF55205">
    <property type="entry name" value="EPT/RTPC-like"/>
    <property type="match status" value="1"/>
</dbReference>
<evidence type="ECO:0000256" key="2">
    <source>
        <dbReference type="ARBA" id="ARBA00004752"/>
    </source>
</evidence>
<feature type="binding site" evidence="12">
    <location>
        <position position="329"/>
    </location>
    <ligand>
        <name>UDP-N-acetyl-alpha-D-glucosamine</name>
        <dbReference type="ChEBI" id="CHEBI:57705"/>
    </ligand>
</feature>
<dbReference type="NCBIfam" id="TIGR01072">
    <property type="entry name" value="murA"/>
    <property type="match status" value="1"/>
</dbReference>
<dbReference type="InterPro" id="IPR013792">
    <property type="entry name" value="RNA3'P_cycl/enolpyr_Trfase_a/b"/>
</dbReference>
<evidence type="ECO:0000256" key="9">
    <source>
        <dbReference type="ARBA" id="ARBA00023316"/>
    </source>
</evidence>
<dbReference type="InterPro" id="IPR001986">
    <property type="entry name" value="Enolpyruvate_Tfrase_dom"/>
</dbReference>
<accession>A0A395LWH1</accession>
<evidence type="ECO:0000256" key="6">
    <source>
        <dbReference type="ARBA" id="ARBA00022960"/>
    </source>
</evidence>
<evidence type="ECO:0000256" key="11">
    <source>
        <dbReference type="ARBA" id="ARBA00047527"/>
    </source>
</evidence>
<evidence type="ECO:0000256" key="1">
    <source>
        <dbReference type="ARBA" id="ARBA00004496"/>
    </source>
</evidence>
<dbReference type="GO" id="GO:0005737">
    <property type="term" value="C:cytoplasm"/>
    <property type="evidence" value="ECO:0007669"/>
    <property type="project" value="UniProtKB-SubCell"/>
</dbReference>
<comment type="similarity">
    <text evidence="10 12">Belongs to the EPSP synthase family. MurA subfamily.</text>
</comment>
<gene>
    <name evidence="12 14" type="primary">murA</name>
    <name evidence="14" type="ORF">D0433_13335</name>
</gene>
<dbReference type="PANTHER" id="PTHR43783:SF1">
    <property type="entry name" value="UDP-N-ACETYLGLUCOSAMINE 1-CARBOXYVINYLTRANSFERASE"/>
    <property type="match status" value="1"/>
</dbReference>
<evidence type="ECO:0000313" key="15">
    <source>
        <dbReference type="Proteomes" id="UP000266389"/>
    </source>
</evidence>
<dbReference type="AlphaFoldDB" id="A0A395LWH1"/>
<dbReference type="GO" id="GO:0008360">
    <property type="term" value="P:regulation of cell shape"/>
    <property type="evidence" value="ECO:0007669"/>
    <property type="project" value="UniProtKB-KW"/>
</dbReference>
<keyword evidence="4 12" id="KW-0132">Cell division</keyword>
<feature type="modified residue" description="2-(S-cysteinyl)pyruvic acid O-phosphothioketal" evidence="12">
    <location>
        <position position="117"/>
    </location>
</feature>
<evidence type="ECO:0000256" key="12">
    <source>
        <dbReference type="HAMAP-Rule" id="MF_00111"/>
    </source>
</evidence>
<dbReference type="Pfam" id="PF00275">
    <property type="entry name" value="EPSP_synthase"/>
    <property type="match status" value="1"/>
</dbReference>
<comment type="function">
    <text evidence="12">Cell wall formation. Adds enolpyruvyl to UDP-N-acetylglucosamine.</text>
</comment>
<sequence>MDKLVIYGGKPLAGQVETSGSKNAALALMAASLLPASGKTIIHRVPDLRDVHTLANLLRIIGARVDYEDHTLTISAANVSHFEAPYELVKKMRASIYVLGPLLGRFGRARVSLPGGCAFGPRPVDLHIEAMKQLGASIELDEGYIVAKAKRKRLIGAKIAFPLISVGATGNALMAAVLAKGTTKITNAAIEPEITALARFLVKMGAKIDGIGTHTLEIEGVDELYAVREHNIADRIEAATLLAAAAITHGSITLTNVNAKDMKAVLKKFESAGCHITIGPECISLQAPDVLRPTSVEAKPYPKFPTDMQAQWSALMTQADGTSYITDHVYFERFKHIPELNRLGAEIELKKNRAIVRGIKTLRGAKVMSTDLRASASLILGGLAAKGKTEVLRVYHLDRGYEKIEQKLRKLGAHIRREQYDEFSTPSPPDPDEE</sequence>
<evidence type="ECO:0000256" key="10">
    <source>
        <dbReference type="ARBA" id="ARBA00038367"/>
    </source>
</evidence>
<dbReference type="EC" id="2.5.1.7" evidence="12"/>
<comment type="catalytic activity">
    <reaction evidence="11 12">
        <text>phosphoenolpyruvate + UDP-N-acetyl-alpha-D-glucosamine = UDP-N-acetyl-3-O-(1-carboxyvinyl)-alpha-D-glucosamine + phosphate</text>
        <dbReference type="Rhea" id="RHEA:18681"/>
        <dbReference type="ChEBI" id="CHEBI:43474"/>
        <dbReference type="ChEBI" id="CHEBI:57705"/>
        <dbReference type="ChEBI" id="CHEBI:58702"/>
        <dbReference type="ChEBI" id="CHEBI:68483"/>
        <dbReference type="EC" id="2.5.1.7"/>
    </reaction>
</comment>
<feature type="binding site" evidence="12">
    <location>
        <position position="307"/>
    </location>
    <ligand>
        <name>UDP-N-acetyl-alpha-D-glucosamine</name>
        <dbReference type="ChEBI" id="CHEBI:57705"/>
    </ligand>
</feature>
<name>A0A395LWH1_9BACT</name>
<dbReference type="InterPro" id="IPR005750">
    <property type="entry name" value="UDP_GlcNAc_COvinyl_MurA"/>
</dbReference>
<reference evidence="14 15" key="1">
    <citation type="journal article" date="2011" name="ISME J.">
        <title>Community ecology of hot spring cyanobacterial mats: predominant populations and their functional potential.</title>
        <authorList>
            <person name="Klatt C.G."/>
            <person name="Wood J.M."/>
            <person name="Rusch D.B."/>
            <person name="Bateson M.M."/>
            <person name="Hamamura N."/>
            <person name="Heidelberg J.F."/>
            <person name="Grossman A.R."/>
            <person name="Bhaya D."/>
            <person name="Cohan F.M."/>
            <person name="Kuhl M."/>
            <person name="Bryant D.A."/>
            <person name="Ward D.M."/>
        </authorList>
    </citation>
    <scope>NUCLEOTIDE SEQUENCE [LARGE SCALE GENOMIC DNA]</scope>
    <source>
        <strain evidence="14">OS</strain>
    </source>
</reference>
<dbReference type="InterPro" id="IPR050068">
    <property type="entry name" value="MurA_subfamily"/>
</dbReference>
<evidence type="ECO:0000256" key="7">
    <source>
        <dbReference type="ARBA" id="ARBA00022984"/>
    </source>
</evidence>
<keyword evidence="8 12" id="KW-0131">Cell cycle</keyword>
<dbReference type="Gene3D" id="3.65.10.10">
    <property type="entry name" value="Enolpyruvate transferase domain"/>
    <property type="match status" value="2"/>
</dbReference>
<evidence type="ECO:0000256" key="3">
    <source>
        <dbReference type="ARBA" id="ARBA00022490"/>
    </source>
</evidence>
<keyword evidence="12" id="KW-0670">Pyruvate</keyword>
<evidence type="ECO:0000256" key="8">
    <source>
        <dbReference type="ARBA" id="ARBA00023306"/>
    </source>
</evidence>
<comment type="caution">
    <text evidence="12">Lacks conserved residue(s) required for the propagation of feature annotation.</text>
</comment>
<dbReference type="GO" id="GO:0008760">
    <property type="term" value="F:UDP-N-acetylglucosamine 1-carboxyvinyltransferase activity"/>
    <property type="evidence" value="ECO:0007669"/>
    <property type="project" value="UniProtKB-UniRule"/>
</dbReference>
<comment type="subcellular location">
    <subcellularLocation>
        <location evidence="1 12">Cytoplasm</location>
    </subcellularLocation>
</comment>
<feature type="active site" description="Proton donor" evidence="12">
    <location>
        <position position="117"/>
    </location>
</feature>
<keyword evidence="9 12" id="KW-0961">Cell wall biogenesis/degradation</keyword>
<feature type="domain" description="Enolpyruvate transferase" evidence="13">
    <location>
        <begin position="7"/>
        <end position="408"/>
    </location>
</feature>
<dbReference type="GO" id="GO:0051301">
    <property type="term" value="P:cell division"/>
    <property type="evidence" value="ECO:0007669"/>
    <property type="project" value="UniProtKB-KW"/>
</dbReference>
<keyword evidence="6 12" id="KW-0133">Cell shape</keyword>
<feature type="binding site" evidence="12">
    <location>
        <begin position="22"/>
        <end position="23"/>
    </location>
    <ligand>
        <name>phosphoenolpyruvate</name>
        <dbReference type="ChEBI" id="CHEBI:58702"/>
    </ligand>
</feature>
<dbReference type="Proteomes" id="UP000266389">
    <property type="component" value="Unassembled WGS sequence"/>
</dbReference>
<proteinExistence type="inferred from homology"/>
<organism evidence="14 15">
    <name type="scientific">Candidatus Thermochlorobacter aerophilus</name>
    <dbReference type="NCBI Taxonomy" id="1868324"/>
    <lineage>
        <taxon>Bacteria</taxon>
        <taxon>Pseudomonadati</taxon>
        <taxon>Chlorobiota</taxon>
        <taxon>Chlorobiia</taxon>
        <taxon>Chlorobiales</taxon>
        <taxon>Candidatus Thermochlorobacteriaceae</taxon>
        <taxon>Candidatus Thermochlorobacter</taxon>
    </lineage>
</organism>
<comment type="caution">
    <text evidence="14">The sequence shown here is derived from an EMBL/GenBank/DDBJ whole genome shotgun (WGS) entry which is preliminary data.</text>
</comment>